<dbReference type="GO" id="GO:0006935">
    <property type="term" value="P:chemotaxis"/>
    <property type="evidence" value="ECO:0007669"/>
    <property type="project" value="InterPro"/>
</dbReference>
<dbReference type="GO" id="GO:0004888">
    <property type="term" value="F:transmembrane signaling receptor activity"/>
    <property type="evidence" value="ECO:0007669"/>
    <property type="project" value="InterPro"/>
</dbReference>
<dbReference type="Gene3D" id="1.10.287.950">
    <property type="entry name" value="Methyl-accepting chemotaxis protein"/>
    <property type="match status" value="1"/>
</dbReference>
<keyword evidence="2" id="KW-1003">Cell membrane</keyword>
<dbReference type="InterPro" id="IPR004089">
    <property type="entry name" value="MCPsignal_dom"/>
</dbReference>
<keyword evidence="8" id="KW-1133">Transmembrane helix</keyword>
<dbReference type="GO" id="GO:0007165">
    <property type="term" value="P:signal transduction"/>
    <property type="evidence" value="ECO:0007669"/>
    <property type="project" value="UniProtKB-KW"/>
</dbReference>
<dbReference type="GO" id="GO:0005886">
    <property type="term" value="C:plasma membrane"/>
    <property type="evidence" value="ECO:0007669"/>
    <property type="project" value="UniProtKB-SubCell"/>
</dbReference>
<evidence type="ECO:0000256" key="2">
    <source>
        <dbReference type="ARBA" id="ARBA00022475"/>
    </source>
</evidence>
<gene>
    <name evidence="11" type="ORF">FZC79_07730</name>
</gene>
<evidence type="ECO:0000259" key="9">
    <source>
        <dbReference type="PROSITE" id="PS50111"/>
    </source>
</evidence>
<dbReference type="PRINTS" id="PR00260">
    <property type="entry name" value="CHEMTRNSDUCR"/>
</dbReference>
<dbReference type="AlphaFoldDB" id="A0A5D4KH49"/>
<feature type="transmembrane region" description="Helical" evidence="8">
    <location>
        <begin position="217"/>
        <end position="237"/>
    </location>
</feature>
<feature type="transmembrane region" description="Helical" evidence="8">
    <location>
        <begin position="44"/>
        <end position="66"/>
    </location>
</feature>
<dbReference type="SMART" id="SM00283">
    <property type="entry name" value="MA"/>
    <property type="match status" value="1"/>
</dbReference>
<dbReference type="PANTHER" id="PTHR32089:SF114">
    <property type="entry name" value="METHYL-ACCEPTING CHEMOTAXIS PROTEIN MCPB"/>
    <property type="match status" value="1"/>
</dbReference>
<dbReference type="PROSITE" id="PS50885">
    <property type="entry name" value="HAMP"/>
    <property type="match status" value="1"/>
</dbReference>
<keyword evidence="4 6" id="KW-0807">Transducer</keyword>
<dbReference type="Pfam" id="PF00672">
    <property type="entry name" value="HAMP"/>
    <property type="match status" value="1"/>
</dbReference>
<evidence type="ECO:0000256" key="1">
    <source>
        <dbReference type="ARBA" id="ARBA00004236"/>
    </source>
</evidence>
<dbReference type="EMBL" id="VTEH01000004">
    <property type="protein sequence ID" value="TYR76035.1"/>
    <property type="molecule type" value="Genomic_DNA"/>
</dbReference>
<dbReference type="SUPFAM" id="SSF58104">
    <property type="entry name" value="Methyl-accepting chemotaxis protein (MCP) signaling domain"/>
    <property type="match status" value="1"/>
</dbReference>
<dbReference type="InterPro" id="IPR003660">
    <property type="entry name" value="HAMP_dom"/>
</dbReference>
<feature type="domain" description="Methyl-accepting transducer" evidence="9">
    <location>
        <begin position="311"/>
        <end position="561"/>
    </location>
</feature>
<comment type="similarity">
    <text evidence="5">Belongs to the methyl-accepting chemotaxis (MCP) protein family.</text>
</comment>
<comment type="subcellular location">
    <subcellularLocation>
        <location evidence="1">Cell membrane</location>
    </subcellularLocation>
</comment>
<evidence type="ECO:0000259" key="10">
    <source>
        <dbReference type="PROSITE" id="PS50885"/>
    </source>
</evidence>
<name>A0A5D4KH49_9BACI</name>
<evidence type="ECO:0000313" key="12">
    <source>
        <dbReference type="Proteomes" id="UP000323317"/>
    </source>
</evidence>
<dbReference type="RefSeq" id="WP_148946252.1">
    <property type="nucleotide sequence ID" value="NZ_VTEH01000004.1"/>
</dbReference>
<reference evidence="11 12" key="1">
    <citation type="submission" date="2019-08" db="EMBL/GenBank/DDBJ databases">
        <title>Bacillus genomes from the desert of Cuatro Cienegas, Coahuila.</title>
        <authorList>
            <person name="Olmedo-Alvarez G."/>
        </authorList>
    </citation>
    <scope>NUCLEOTIDE SEQUENCE [LARGE SCALE GENOMIC DNA]</scope>
    <source>
        <strain evidence="11 12">CH40_1T</strain>
    </source>
</reference>
<proteinExistence type="inferred from homology"/>
<feature type="region of interest" description="Disordered" evidence="7">
    <location>
        <begin position="1"/>
        <end position="20"/>
    </location>
</feature>
<keyword evidence="3 8" id="KW-0472">Membrane</keyword>
<evidence type="ECO:0000313" key="11">
    <source>
        <dbReference type="EMBL" id="TYR76035.1"/>
    </source>
</evidence>
<evidence type="ECO:0000256" key="5">
    <source>
        <dbReference type="ARBA" id="ARBA00029447"/>
    </source>
</evidence>
<evidence type="ECO:0000256" key="6">
    <source>
        <dbReference type="PROSITE-ProRule" id="PRU00284"/>
    </source>
</evidence>
<feature type="compositionally biased region" description="Basic residues" evidence="7">
    <location>
        <begin position="1"/>
        <end position="12"/>
    </location>
</feature>
<feature type="domain" description="HAMP" evidence="10">
    <location>
        <begin position="239"/>
        <end position="292"/>
    </location>
</feature>
<dbReference type="SMART" id="SM00304">
    <property type="entry name" value="HAMP"/>
    <property type="match status" value="1"/>
</dbReference>
<dbReference type="PROSITE" id="PS50111">
    <property type="entry name" value="CHEMOTAXIS_TRANSDUC_2"/>
    <property type="match status" value="1"/>
</dbReference>
<sequence length="597" mass="65203">MKKLGSKFKRKPKSGEEKPKKAIKAGGLFTGLSVWKNMKIGQKYIMALNVTIVLFLISSVIIFMQFNKIQDNIEKVDVSNVRSVQLTEMGSIFRDKALLLQRYANEKNPQIVEDFNSQAEKFSTFEKELSSQMKTKKEQQLFSFISESDKELNTLFRDEVVPSVDMNSTVLLETTLKKAGIIAPNTVLKLDELRAIVMANKDAALDEAYDGISGSKIIMIAAIIVSAVLGIAILLIINRMISSSLNRVVKTANLISEGKLNADELTYLGKDEVGQLSLAINNMKNNLASMVRDMRKVSETVTEQSATLSQSSLEVREGSSQIAVTMQDLSAGSDQQANSASELNEMMMSFTKAVEESNRFGQEVSESSKVVLSKAEEGSLLMSQSVEQMKKIYTVVENSVEKVETLKTRSNEISSLVNVIQGIADQTNLLALNAAIEAARAGESGKGFAVVAEEVRKLAVQVSQSLEGISKVVHGIQSESNTIAASLNDGYTEVRSGTESIERTKDSLTALGDQISSMVNNIDRISHNLVEINSKGSEMNESIENIASISEESAAGVEETSATVQQSTSVMEEVARNAESLNDLADKLDVLIRKFEV</sequence>
<evidence type="ECO:0000256" key="3">
    <source>
        <dbReference type="ARBA" id="ARBA00023136"/>
    </source>
</evidence>
<keyword evidence="8" id="KW-0812">Transmembrane</keyword>
<dbReference type="Proteomes" id="UP000323317">
    <property type="component" value="Unassembled WGS sequence"/>
</dbReference>
<dbReference type="Pfam" id="PF00015">
    <property type="entry name" value="MCPsignal"/>
    <property type="match status" value="1"/>
</dbReference>
<dbReference type="PANTHER" id="PTHR32089">
    <property type="entry name" value="METHYL-ACCEPTING CHEMOTAXIS PROTEIN MCPB"/>
    <property type="match status" value="1"/>
</dbReference>
<dbReference type="InterPro" id="IPR004090">
    <property type="entry name" value="Chemotax_Me-accpt_rcpt"/>
</dbReference>
<comment type="caution">
    <text evidence="11">The sequence shown here is derived from an EMBL/GenBank/DDBJ whole genome shotgun (WGS) entry which is preliminary data.</text>
</comment>
<evidence type="ECO:0000256" key="7">
    <source>
        <dbReference type="SAM" id="MobiDB-lite"/>
    </source>
</evidence>
<accession>A0A5D4KH49</accession>
<protein>
    <submittedName>
        <fullName evidence="11">Methyl-accepting chemotaxis protein</fullName>
    </submittedName>
</protein>
<dbReference type="CDD" id="cd06225">
    <property type="entry name" value="HAMP"/>
    <property type="match status" value="1"/>
</dbReference>
<organism evidence="11 12">
    <name type="scientific">Rossellomorea vietnamensis</name>
    <dbReference type="NCBI Taxonomy" id="218284"/>
    <lineage>
        <taxon>Bacteria</taxon>
        <taxon>Bacillati</taxon>
        <taxon>Bacillota</taxon>
        <taxon>Bacilli</taxon>
        <taxon>Bacillales</taxon>
        <taxon>Bacillaceae</taxon>
        <taxon>Rossellomorea</taxon>
    </lineage>
</organism>
<evidence type="ECO:0000256" key="8">
    <source>
        <dbReference type="SAM" id="Phobius"/>
    </source>
</evidence>
<evidence type="ECO:0000256" key="4">
    <source>
        <dbReference type="ARBA" id="ARBA00023224"/>
    </source>
</evidence>